<evidence type="ECO:0000256" key="5">
    <source>
        <dbReference type="ARBA" id="ARBA00022692"/>
    </source>
</evidence>
<reference evidence="12" key="1">
    <citation type="submission" date="2021-01" db="EMBL/GenBank/DDBJ databases">
        <authorList>
            <person name="Corre E."/>
            <person name="Pelletier E."/>
            <person name="Niang G."/>
            <person name="Scheremetjew M."/>
            <person name="Finn R."/>
            <person name="Kale V."/>
            <person name="Holt S."/>
            <person name="Cochrane G."/>
            <person name="Meng A."/>
            <person name="Brown T."/>
            <person name="Cohen L."/>
        </authorList>
    </citation>
    <scope>NUCLEOTIDE SEQUENCE</scope>
    <source>
        <strain evidence="12">CCMP2058</strain>
    </source>
</reference>
<organism evidence="12">
    <name type="scientific">Amorphochlora amoebiformis</name>
    <dbReference type="NCBI Taxonomy" id="1561963"/>
    <lineage>
        <taxon>Eukaryota</taxon>
        <taxon>Sar</taxon>
        <taxon>Rhizaria</taxon>
        <taxon>Cercozoa</taxon>
        <taxon>Chlorarachniophyceae</taxon>
        <taxon>Amorphochlora</taxon>
    </lineage>
</organism>
<comment type="similarity">
    <text evidence="2 9">Belongs to the ammonia transporter channel (TC 1.A.11.2) family.</text>
</comment>
<evidence type="ECO:0000256" key="9">
    <source>
        <dbReference type="RuleBase" id="RU362002"/>
    </source>
</evidence>
<feature type="transmembrane region" description="Helical" evidence="9">
    <location>
        <begin position="173"/>
        <end position="193"/>
    </location>
</feature>
<dbReference type="AlphaFoldDB" id="A0A7S0DKX4"/>
<dbReference type="Pfam" id="PF00909">
    <property type="entry name" value="Ammonium_transp"/>
    <property type="match status" value="1"/>
</dbReference>
<dbReference type="GO" id="GO:0097272">
    <property type="term" value="P:ammonium homeostasis"/>
    <property type="evidence" value="ECO:0007669"/>
    <property type="project" value="TreeGrafter"/>
</dbReference>
<feature type="region of interest" description="Disordered" evidence="10">
    <location>
        <begin position="480"/>
        <end position="516"/>
    </location>
</feature>
<accession>A0A7S0DKX4</accession>
<dbReference type="InterPro" id="IPR002229">
    <property type="entry name" value="RhesusRHD"/>
</dbReference>
<proteinExistence type="inferred from homology"/>
<feature type="transmembrane region" description="Helical" evidence="9">
    <location>
        <begin position="300"/>
        <end position="319"/>
    </location>
</feature>
<feature type="transmembrane region" description="Helical" evidence="9">
    <location>
        <begin position="351"/>
        <end position="372"/>
    </location>
</feature>
<feature type="transmembrane region" description="Helical" evidence="9">
    <location>
        <begin position="220"/>
        <end position="241"/>
    </location>
</feature>
<name>A0A7S0DKX4_9EUKA</name>
<dbReference type="PROSITE" id="PS01219">
    <property type="entry name" value="AMMONIUM_TRANSP"/>
    <property type="match status" value="1"/>
</dbReference>
<keyword evidence="8 9" id="KW-0924">Ammonia transport</keyword>
<evidence type="ECO:0000256" key="2">
    <source>
        <dbReference type="ARBA" id="ARBA00005887"/>
    </source>
</evidence>
<dbReference type="PRINTS" id="PR00342">
    <property type="entry name" value="RHESUSRHD"/>
</dbReference>
<evidence type="ECO:0000256" key="1">
    <source>
        <dbReference type="ARBA" id="ARBA00004141"/>
    </source>
</evidence>
<feature type="transmembrane region" description="Helical" evidence="9">
    <location>
        <begin position="424"/>
        <end position="447"/>
    </location>
</feature>
<evidence type="ECO:0000256" key="10">
    <source>
        <dbReference type="SAM" id="MobiDB-lite"/>
    </source>
</evidence>
<evidence type="ECO:0000259" key="11">
    <source>
        <dbReference type="Pfam" id="PF00909"/>
    </source>
</evidence>
<feature type="transmembrane region" description="Helical" evidence="9">
    <location>
        <begin position="53"/>
        <end position="73"/>
    </location>
</feature>
<feature type="domain" description="Ammonium transporter AmtB-like" evidence="11">
    <location>
        <begin position="54"/>
        <end position="472"/>
    </location>
</feature>
<comment type="subcellular location">
    <subcellularLocation>
        <location evidence="9">Cell membrane</location>
        <topology evidence="9">Multi-pass membrane protein</topology>
    </subcellularLocation>
    <subcellularLocation>
        <location evidence="1">Membrane</location>
        <topology evidence="1">Multi-pass membrane protein</topology>
    </subcellularLocation>
</comment>
<evidence type="ECO:0000313" key="12">
    <source>
        <dbReference type="EMBL" id="CAD8458106.1"/>
    </source>
</evidence>
<evidence type="ECO:0000256" key="7">
    <source>
        <dbReference type="ARBA" id="ARBA00023136"/>
    </source>
</evidence>
<dbReference type="InterPro" id="IPR001905">
    <property type="entry name" value="Ammonium_transpt"/>
</dbReference>
<dbReference type="PANTHER" id="PTHR11730">
    <property type="entry name" value="AMMONIUM TRANSPORTER"/>
    <property type="match status" value="1"/>
</dbReference>
<keyword evidence="4 9" id="KW-0813">Transport</keyword>
<protein>
    <recommendedName>
        <fullName evidence="9">Ammonium transporter</fullName>
    </recommendedName>
</protein>
<keyword evidence="7 9" id="KW-0472">Membrane</keyword>
<gene>
    <name evidence="12" type="ORF">LAMO00422_LOCUS17057</name>
</gene>
<evidence type="ECO:0000256" key="4">
    <source>
        <dbReference type="ARBA" id="ARBA00022448"/>
    </source>
</evidence>
<evidence type="ECO:0000256" key="8">
    <source>
        <dbReference type="ARBA" id="ARBA00023177"/>
    </source>
</evidence>
<evidence type="ECO:0000256" key="3">
    <source>
        <dbReference type="ARBA" id="ARBA00011036"/>
    </source>
</evidence>
<dbReference type="InterPro" id="IPR029020">
    <property type="entry name" value="Ammonium/urea_transptr"/>
</dbReference>
<dbReference type="NCBIfam" id="TIGR00836">
    <property type="entry name" value="amt"/>
    <property type="match status" value="1"/>
</dbReference>
<dbReference type="EMBL" id="HBEM01025104">
    <property type="protein sequence ID" value="CAD8458106.1"/>
    <property type="molecule type" value="Transcribed_RNA"/>
</dbReference>
<feature type="compositionally biased region" description="Basic and acidic residues" evidence="10">
    <location>
        <begin position="480"/>
        <end position="492"/>
    </location>
</feature>
<dbReference type="GO" id="GO:0005886">
    <property type="term" value="C:plasma membrane"/>
    <property type="evidence" value="ECO:0007669"/>
    <property type="project" value="UniProtKB-SubCell"/>
</dbReference>
<dbReference type="Gene3D" id="1.10.3430.10">
    <property type="entry name" value="Ammonium transporter AmtB like domains"/>
    <property type="match status" value="1"/>
</dbReference>
<feature type="transmembrane region" description="Helical" evidence="9">
    <location>
        <begin position="384"/>
        <end position="404"/>
    </location>
</feature>
<dbReference type="PANTHER" id="PTHR11730:SF6">
    <property type="entry name" value="AMMONIUM TRANSPORTER"/>
    <property type="match status" value="1"/>
</dbReference>
<dbReference type="InterPro" id="IPR018047">
    <property type="entry name" value="Ammonium_transpt_CS"/>
</dbReference>
<sequence length="516" mass="55619">MSTCFYASNSATGTKSFQQYCLNSANVLSVTPAPDILLATKQSVDELTTDTDVMWILVTGILVFWMQAGFAMLEAGSVRPKNTNNILFKNLMDASLGAIAFWLLGYSFAFGNNRPESDNPGRDNRFIGAGNWALQNYNNDQEYHLFFFQWAFASAATTIVSGSVAERCRLEAYFLYSVVLTGFVYPVVVHWVWSPMGFLSAFYSDNDGNRYLSKNGMIDFAGSGVVHMVGGFAGLVGAIALGPRMGFYGQGEKAEATLKGSNELLCSLGVGILWMGWYGFNAGSTLAAGTGNAINLASKVAVTTTIAAAASAISTMIYSRLVLQHYNLTLCLNGVLAGLVSITAPCSVVEPWASMMIGIIGAMVFVGASRLLKKCQIDDPLDAFPVHGACGVWGVLSVGIFATQSNISRAYGFDNNAVITVNQFGNQVIGIICIICWVVVTMSILFFSLKFAGVLRISPKEEQLGLDVLEHGVPWRHNHAAVERRNKAERKGSSQQVGPRTPVKKASSRGYNVESA</sequence>
<evidence type="ECO:0000256" key="6">
    <source>
        <dbReference type="ARBA" id="ARBA00022989"/>
    </source>
</evidence>
<feature type="transmembrane region" description="Helical" evidence="9">
    <location>
        <begin position="143"/>
        <end position="161"/>
    </location>
</feature>
<keyword evidence="5 9" id="KW-0812">Transmembrane</keyword>
<dbReference type="InterPro" id="IPR024041">
    <property type="entry name" value="NH4_transpt_AmtB-like_dom"/>
</dbReference>
<feature type="transmembrane region" description="Helical" evidence="9">
    <location>
        <begin position="94"/>
        <end position="111"/>
    </location>
</feature>
<dbReference type="GO" id="GO:0008519">
    <property type="term" value="F:ammonium channel activity"/>
    <property type="evidence" value="ECO:0007669"/>
    <property type="project" value="InterPro"/>
</dbReference>
<comment type="similarity">
    <text evidence="3">Belongs to the ammonium transporter (TC 2.A.49) family. Rh subfamily.</text>
</comment>
<feature type="transmembrane region" description="Helical" evidence="9">
    <location>
        <begin position="326"/>
        <end position="345"/>
    </location>
</feature>
<keyword evidence="6 9" id="KW-1133">Transmembrane helix</keyword>
<feature type="transmembrane region" description="Helical" evidence="9">
    <location>
        <begin position="262"/>
        <end position="280"/>
    </location>
</feature>
<dbReference type="FunFam" id="1.10.3430.10:FF:000008">
    <property type="entry name" value="Ammonium transporter"/>
    <property type="match status" value="1"/>
</dbReference>
<dbReference type="SUPFAM" id="SSF111352">
    <property type="entry name" value="Ammonium transporter"/>
    <property type="match status" value="1"/>
</dbReference>